<feature type="domain" description="tRNA intron endonuclease N-terminal" evidence="2">
    <location>
        <begin position="10"/>
        <end position="69"/>
    </location>
</feature>
<dbReference type="InParanoid" id="I3TD87"/>
<dbReference type="GeneID" id="13012584"/>
<dbReference type="Proteomes" id="UP000005270">
    <property type="component" value="Chromosome"/>
</dbReference>
<evidence type="ECO:0000259" key="1">
    <source>
        <dbReference type="Pfam" id="PF01974"/>
    </source>
</evidence>
<name>I3TD87_THEC1</name>
<organism evidence="3 4">
    <name type="scientific">Thermogladius calderae (strain DSM 22663 / VKM B-2946 / 1633)</name>
    <dbReference type="NCBI Taxonomy" id="1184251"/>
    <lineage>
        <taxon>Archaea</taxon>
        <taxon>Thermoproteota</taxon>
        <taxon>Thermoprotei</taxon>
        <taxon>Desulfurococcales</taxon>
        <taxon>Desulfurococcaceae</taxon>
        <taxon>Thermogladius</taxon>
    </lineage>
</organism>
<dbReference type="eggNOG" id="arCOG01701">
    <property type="taxonomic scope" value="Archaea"/>
</dbReference>
<reference evidence="3 4" key="1">
    <citation type="journal article" date="2012" name="J. Bacteriol.">
        <title>Complete genome sequence of the hyperthermophilic cellulolytic Crenarchaeon 'Thermogladius cellulolyticus' 1633.</title>
        <authorList>
            <person name="Mardanov A.V."/>
            <person name="Kochetkova T.V."/>
            <person name="Beletsky A.V."/>
            <person name="Bonch-Osmolovskaya E.A."/>
            <person name="Ravin N.V."/>
            <person name="Skryabin K.G."/>
        </authorList>
    </citation>
    <scope>NUCLEOTIDE SEQUENCE [LARGE SCALE GENOMIC DNA]</scope>
    <source>
        <strain evidence="4">DSM 22663 / VKM B-2946 / 1633</strain>
    </source>
</reference>
<dbReference type="RefSeq" id="WP_014736975.1">
    <property type="nucleotide sequence ID" value="NC_017954.1"/>
</dbReference>
<dbReference type="STRING" id="1184251.TCELL_0300"/>
<proteinExistence type="predicted"/>
<dbReference type="InterPro" id="IPR006678">
    <property type="entry name" value="tRNA_intron_Endonuc_N"/>
</dbReference>
<accession>I3TD87</accession>
<evidence type="ECO:0000259" key="2">
    <source>
        <dbReference type="Pfam" id="PF02778"/>
    </source>
</evidence>
<dbReference type="Pfam" id="PF02778">
    <property type="entry name" value="tRNA_int_endo_N"/>
    <property type="match status" value="1"/>
</dbReference>
<keyword evidence="3" id="KW-0255">Endonuclease</keyword>
<dbReference type="GO" id="GO:0000213">
    <property type="term" value="F:tRNA-intron lyase activity"/>
    <property type="evidence" value="ECO:0007669"/>
    <property type="project" value="InterPro"/>
</dbReference>
<dbReference type="HOGENOM" id="CLU_1590967_0_0_2"/>
<dbReference type="EMBL" id="CP003531">
    <property type="protein sequence ID" value="AFK50725.1"/>
    <property type="molecule type" value="Genomic_DNA"/>
</dbReference>
<feature type="domain" description="tRNA intron endonuclease catalytic" evidence="1">
    <location>
        <begin position="81"/>
        <end position="158"/>
    </location>
</feature>
<dbReference type="GO" id="GO:0006388">
    <property type="term" value="P:tRNA splicing, via endonucleolytic cleavage and ligation"/>
    <property type="evidence" value="ECO:0007669"/>
    <property type="project" value="InterPro"/>
</dbReference>
<dbReference type="SUPFAM" id="SSF53032">
    <property type="entry name" value="tRNA-intron endonuclease catalytic domain-like"/>
    <property type="match status" value="1"/>
</dbReference>
<dbReference type="OrthoDB" id="46045at2157"/>
<sequence>MSVVVRVDKSSCTGIVEDSNVQELEEKWFGEKSGDVLVLNVIELSYLLLTGRAVADVEGKVVRSLEDLMKTSAECFKDYSWSNLVVYKDLRDRGRRVRIVDKNTFMMKDKHGDIRLVLVLEEKSRLGVKDILEFAEKSTRNNVSPIVAVVSLQGEVTYYEVHKIEPV</sequence>
<dbReference type="InterPro" id="IPR036167">
    <property type="entry name" value="tRNA_intron_Endo_cat-like_sf"/>
</dbReference>
<dbReference type="Pfam" id="PF01974">
    <property type="entry name" value="tRNA_int_endo"/>
    <property type="match status" value="1"/>
</dbReference>
<evidence type="ECO:0000313" key="4">
    <source>
        <dbReference type="Proteomes" id="UP000005270"/>
    </source>
</evidence>
<keyword evidence="3" id="KW-0540">Nuclease</keyword>
<dbReference type="KEGG" id="thg:TCELL_0300"/>
<dbReference type="Gene3D" id="3.40.1350.150">
    <property type="match status" value="1"/>
</dbReference>
<keyword evidence="3" id="KW-0378">Hydrolase</keyword>
<protein>
    <submittedName>
        <fullName evidence="3">tRNA intron endonuclease, catalytic-like protein</fullName>
    </submittedName>
</protein>
<keyword evidence="4" id="KW-1185">Reference proteome</keyword>
<dbReference type="AlphaFoldDB" id="I3TD87"/>
<evidence type="ECO:0000313" key="3">
    <source>
        <dbReference type="EMBL" id="AFK50725.1"/>
    </source>
</evidence>
<dbReference type="InterPro" id="IPR006677">
    <property type="entry name" value="tRNA_intron_Endonuc_cat-like"/>
</dbReference>
<gene>
    <name evidence="3" type="ordered locus">TCELL_0300</name>
</gene>